<name>A0A9D4V2C5_ADICA</name>
<reference evidence="1" key="1">
    <citation type="submission" date="2021-01" db="EMBL/GenBank/DDBJ databases">
        <title>Adiantum capillus-veneris genome.</title>
        <authorList>
            <person name="Fang Y."/>
            <person name="Liao Q."/>
        </authorList>
    </citation>
    <scope>NUCLEOTIDE SEQUENCE</scope>
    <source>
        <strain evidence="1">H3</strain>
        <tissue evidence="1">Leaf</tissue>
    </source>
</reference>
<organism evidence="1 2">
    <name type="scientific">Adiantum capillus-veneris</name>
    <name type="common">Maidenhair fern</name>
    <dbReference type="NCBI Taxonomy" id="13818"/>
    <lineage>
        <taxon>Eukaryota</taxon>
        <taxon>Viridiplantae</taxon>
        <taxon>Streptophyta</taxon>
        <taxon>Embryophyta</taxon>
        <taxon>Tracheophyta</taxon>
        <taxon>Polypodiopsida</taxon>
        <taxon>Polypodiidae</taxon>
        <taxon>Polypodiales</taxon>
        <taxon>Pteridineae</taxon>
        <taxon>Pteridaceae</taxon>
        <taxon>Vittarioideae</taxon>
        <taxon>Adiantum</taxon>
    </lineage>
</organism>
<protein>
    <submittedName>
        <fullName evidence="1">Uncharacterized protein</fullName>
    </submittedName>
</protein>
<accession>A0A9D4V2C5</accession>
<keyword evidence="2" id="KW-1185">Reference proteome</keyword>
<dbReference type="EMBL" id="JABFUD020000006">
    <property type="protein sequence ID" value="KAI5078388.1"/>
    <property type="molecule type" value="Genomic_DNA"/>
</dbReference>
<comment type="caution">
    <text evidence="1">The sequence shown here is derived from an EMBL/GenBank/DDBJ whole genome shotgun (WGS) entry which is preliminary data.</text>
</comment>
<evidence type="ECO:0000313" key="2">
    <source>
        <dbReference type="Proteomes" id="UP000886520"/>
    </source>
</evidence>
<gene>
    <name evidence="1" type="ORF">GOP47_0006059</name>
</gene>
<dbReference type="Proteomes" id="UP000886520">
    <property type="component" value="Chromosome 6"/>
</dbReference>
<sequence length="68" mass="7276">MTLCVCQGAATLRHGRKLDSAHEISPNSAPKEGLDSEADVSVLIAFFPSVLMPVYSDGDTISETYEGF</sequence>
<dbReference type="AlphaFoldDB" id="A0A9D4V2C5"/>
<proteinExistence type="predicted"/>
<evidence type="ECO:0000313" key="1">
    <source>
        <dbReference type="EMBL" id="KAI5078388.1"/>
    </source>
</evidence>